<name>A0A6I6K157_9BACT</name>
<dbReference type="CDD" id="cd00063">
    <property type="entry name" value="FN3"/>
    <property type="match status" value="4"/>
</dbReference>
<dbReference type="PRINTS" id="PR00014">
    <property type="entry name" value="FNTYPEIII"/>
</dbReference>
<dbReference type="PANTHER" id="PTHR46708:SF2">
    <property type="entry name" value="FIBRONECTIN TYPE-III DOMAIN-CONTAINING PROTEIN"/>
    <property type="match status" value="1"/>
</dbReference>
<organism evidence="3 4">
    <name type="scientific">Maribellus comscasis</name>
    <dbReference type="NCBI Taxonomy" id="2681766"/>
    <lineage>
        <taxon>Bacteria</taxon>
        <taxon>Pseudomonadati</taxon>
        <taxon>Bacteroidota</taxon>
        <taxon>Bacteroidia</taxon>
        <taxon>Marinilabiliales</taxon>
        <taxon>Prolixibacteraceae</taxon>
        <taxon>Maribellus</taxon>
    </lineage>
</organism>
<dbReference type="EMBL" id="CP046401">
    <property type="protein sequence ID" value="QGY46287.1"/>
    <property type="molecule type" value="Genomic_DNA"/>
</dbReference>
<evidence type="ECO:0000313" key="4">
    <source>
        <dbReference type="Proteomes" id="UP000428260"/>
    </source>
</evidence>
<dbReference type="KEGG" id="mcos:GM418_22270"/>
<feature type="domain" description="Fibronectin type-III" evidence="2">
    <location>
        <begin position="599"/>
        <end position="686"/>
    </location>
</feature>
<evidence type="ECO:0000259" key="2">
    <source>
        <dbReference type="PROSITE" id="PS50853"/>
    </source>
</evidence>
<dbReference type="InterPro" id="IPR031815">
    <property type="entry name" value="DUF5074"/>
</dbReference>
<dbReference type="InterPro" id="IPR013783">
    <property type="entry name" value="Ig-like_fold"/>
</dbReference>
<feature type="domain" description="Fibronectin type-III" evidence="2">
    <location>
        <begin position="690"/>
        <end position="778"/>
    </location>
</feature>
<feature type="domain" description="Fibronectin type-III" evidence="2">
    <location>
        <begin position="508"/>
        <end position="595"/>
    </location>
</feature>
<dbReference type="Gene3D" id="2.130.10.10">
    <property type="entry name" value="YVTN repeat-like/Quinoprotein amine dehydrogenase"/>
    <property type="match status" value="1"/>
</dbReference>
<dbReference type="PROSITE" id="PS50853">
    <property type="entry name" value="FN3"/>
    <property type="match status" value="4"/>
</dbReference>
<dbReference type="AlphaFoldDB" id="A0A6I6K157"/>
<dbReference type="InterPro" id="IPR022409">
    <property type="entry name" value="PKD/Chitinase_dom"/>
</dbReference>
<dbReference type="SMART" id="SM00060">
    <property type="entry name" value="FN3"/>
    <property type="match status" value="4"/>
</dbReference>
<proteinExistence type="predicted"/>
<accession>A0A6I6K157</accession>
<dbReference type="Proteomes" id="UP000428260">
    <property type="component" value="Chromosome"/>
</dbReference>
<dbReference type="InterPro" id="IPR026444">
    <property type="entry name" value="Secre_tail"/>
</dbReference>
<dbReference type="PANTHER" id="PTHR46708">
    <property type="entry name" value="TENASCIN"/>
    <property type="match status" value="1"/>
</dbReference>
<dbReference type="InterPro" id="IPR050991">
    <property type="entry name" value="ECM_Regulatory_Proteins"/>
</dbReference>
<dbReference type="Gene3D" id="2.60.40.10">
    <property type="entry name" value="Immunoglobulins"/>
    <property type="match status" value="4"/>
</dbReference>
<feature type="domain" description="Fibronectin type-III" evidence="2">
    <location>
        <begin position="781"/>
        <end position="870"/>
    </location>
</feature>
<dbReference type="Pfam" id="PF16819">
    <property type="entry name" value="DUF5074"/>
    <property type="match status" value="1"/>
</dbReference>
<evidence type="ECO:0000256" key="1">
    <source>
        <dbReference type="ARBA" id="ARBA00022737"/>
    </source>
</evidence>
<reference evidence="3 4" key="1">
    <citation type="submission" date="2019-11" db="EMBL/GenBank/DDBJ databases">
        <authorList>
            <person name="Zheng R.K."/>
            <person name="Sun C.M."/>
        </authorList>
    </citation>
    <scope>NUCLEOTIDE SEQUENCE [LARGE SCALE GENOMIC DNA]</scope>
    <source>
        <strain evidence="3 4">WC007</strain>
    </source>
</reference>
<dbReference type="InterPro" id="IPR015943">
    <property type="entry name" value="WD40/YVTN_repeat-like_dom_sf"/>
</dbReference>
<dbReference type="InterPro" id="IPR036116">
    <property type="entry name" value="FN3_sf"/>
</dbReference>
<dbReference type="NCBIfam" id="TIGR04183">
    <property type="entry name" value="Por_Secre_tail"/>
    <property type="match status" value="1"/>
</dbReference>
<dbReference type="SMART" id="SM00089">
    <property type="entry name" value="PKD"/>
    <property type="match status" value="3"/>
</dbReference>
<dbReference type="Pfam" id="PF18962">
    <property type="entry name" value="Por_Secre_tail"/>
    <property type="match status" value="1"/>
</dbReference>
<keyword evidence="4" id="KW-1185">Reference proteome</keyword>
<dbReference type="SUPFAM" id="SSF63829">
    <property type="entry name" value="Calcium-dependent phosphotriesterase"/>
    <property type="match status" value="1"/>
</dbReference>
<dbReference type="InterPro" id="IPR003961">
    <property type="entry name" value="FN3_dom"/>
</dbReference>
<protein>
    <submittedName>
        <fullName evidence="3">DUF5074 domain-containing protein</fullName>
    </submittedName>
</protein>
<dbReference type="RefSeq" id="WP_158869424.1">
    <property type="nucleotide sequence ID" value="NZ_CP046401.1"/>
</dbReference>
<sequence length="943" mass="102121">MMKKLFIYTIFLSLFLGVKAQDYTNGIFILNEDWFGHNNSTINFLNPETGEFDYLILQGNADNAGASLGCTAQFGTIYGNNLYVISKQDQDPGETNPVSGGRIVVADAKTLKVKKRIPVIFEINGKSAADGRGFVGVNENKGYVGTSNGIFVMNLSNFQIERRIEGTENPLISGGESNADGVGPLYNNQIGMMCRTSDYVFAIQQDKGVLVIDPESDTVIKVINGCYSTLTQSKDGTVWVGKNSNMSYQQYPYGTVGENWDGNQLLKINPNTLATEIINMSAGAGINQTWYAWTAGSLCASAKENALYFAYNESDWNWFTTSKMYRYDIDNNEFTLIYDSENEERYFYGASLRINPLDDKIYAALYLDNINQTYFIYQLDNSGNLLKTFEPIKRYWFPAMFIFPDNYSPEVSQLSSLTLNNTQPVTINLKDMASDRDNLSAAITKNILTNDNEDILSASIKNNVLTLTAKEGKSGTARIIVRFNSNGKTVDRVQEVIVSTTSNIDETSPTIPTNLVAIPTETSITLSWTASTDNIGVEGYIVYLDGDSIETVSETNFNVTGLTSGTEYTLAVEAFDEAGNKSGKAEVTVATLAIADNIAPTTPEKIEATPAETSIALSWTASTDNIGVEGYIVYLDGDSIETVSETSFTVTGLSPGTDYLLAVEAFDAAGNKSGKVEIDIPTSPVIDNEVPTAPTNLVAVPSDTSIAFSWTASTDNVGVLGYAVYLDGVLISTVNQTNLNVTGLSSDTEYTLAVGAFDASSNESVLSEITVSTTTPADKTAPSAPTNLIAEASETSIVFSWSASTDDVGVAAYNIYLNGDSIDNVTETNFTLTELSPGTEYTFSVEAVDAAGNKSERITITQSTIITGIESLNNNKLTVFPNPFSSFIIIKSAKNQQVLIYDVSGKVVMRIGVEAGITQINTSEIKKGVYLVSCGTDTFKLIK</sequence>
<dbReference type="Pfam" id="PF00041">
    <property type="entry name" value="fn3"/>
    <property type="match status" value="4"/>
</dbReference>
<evidence type="ECO:0000313" key="3">
    <source>
        <dbReference type="EMBL" id="QGY46287.1"/>
    </source>
</evidence>
<keyword evidence="1" id="KW-0677">Repeat</keyword>
<gene>
    <name evidence="3" type="ORF">GM418_22270</name>
</gene>
<dbReference type="SUPFAM" id="SSF49265">
    <property type="entry name" value="Fibronectin type III"/>
    <property type="match status" value="2"/>
</dbReference>